<dbReference type="Gene3D" id="1.10.506.10">
    <property type="entry name" value="GTPase Activation - p120gap, domain 1"/>
    <property type="match status" value="1"/>
</dbReference>
<reference evidence="4" key="1">
    <citation type="submission" date="2017-02" db="UniProtKB">
        <authorList>
            <consortium name="WormBaseParasite"/>
        </authorList>
    </citation>
    <scope>IDENTIFICATION</scope>
</reference>
<reference evidence="2 3" key="2">
    <citation type="submission" date="2018-10" db="EMBL/GenBank/DDBJ databases">
        <authorList>
            <consortium name="Pathogen Informatics"/>
        </authorList>
    </citation>
    <scope>NUCLEOTIDE SEQUENCE [LARGE SCALE GENOMIC DNA]</scope>
</reference>
<dbReference type="WBParaSite" id="EVEC_0000103601-mRNA-1">
    <property type="protein sequence ID" value="EVEC_0000103601-mRNA-1"/>
    <property type="gene ID" value="EVEC_0000103601"/>
</dbReference>
<proteinExistence type="predicted"/>
<dbReference type="InterPro" id="IPR001936">
    <property type="entry name" value="RasGAP_dom"/>
</dbReference>
<dbReference type="STRING" id="51028.A0A0N4UUH0"/>
<dbReference type="EMBL" id="UXUI01007135">
    <property type="protein sequence ID" value="VDD85601.1"/>
    <property type="molecule type" value="Genomic_DNA"/>
</dbReference>
<evidence type="ECO:0000313" key="3">
    <source>
        <dbReference type="Proteomes" id="UP000274131"/>
    </source>
</evidence>
<evidence type="ECO:0000259" key="1">
    <source>
        <dbReference type="PROSITE" id="PS50018"/>
    </source>
</evidence>
<dbReference type="InterPro" id="IPR008936">
    <property type="entry name" value="Rho_GTPase_activation_prot"/>
</dbReference>
<feature type="domain" description="Ras-GAP" evidence="1">
    <location>
        <begin position="252"/>
        <end position="364"/>
    </location>
</feature>
<protein>
    <submittedName>
        <fullName evidence="4">Ras-GAP domain-containing protein</fullName>
    </submittedName>
</protein>
<dbReference type="CDD" id="cd04519">
    <property type="entry name" value="RasGAP"/>
    <property type="match status" value="1"/>
</dbReference>
<dbReference type="PROSITE" id="PS50018">
    <property type="entry name" value="RAS_GTPASE_ACTIV_2"/>
    <property type="match status" value="1"/>
</dbReference>
<dbReference type="Proteomes" id="UP000274131">
    <property type="component" value="Unassembled WGS sequence"/>
</dbReference>
<dbReference type="OrthoDB" id="1562946at2759"/>
<evidence type="ECO:0000313" key="2">
    <source>
        <dbReference type="EMBL" id="VDD85601.1"/>
    </source>
</evidence>
<keyword evidence="3" id="KW-1185">Reference proteome</keyword>
<dbReference type="AlphaFoldDB" id="A0A0N4UUH0"/>
<evidence type="ECO:0000313" key="4">
    <source>
        <dbReference type="WBParaSite" id="EVEC_0000103601-mRNA-1"/>
    </source>
</evidence>
<name>A0A0N4UUH0_ENTVE</name>
<organism evidence="4">
    <name type="scientific">Enterobius vermicularis</name>
    <name type="common">Human pinworm</name>
    <dbReference type="NCBI Taxonomy" id="51028"/>
    <lineage>
        <taxon>Eukaryota</taxon>
        <taxon>Metazoa</taxon>
        <taxon>Ecdysozoa</taxon>
        <taxon>Nematoda</taxon>
        <taxon>Chromadorea</taxon>
        <taxon>Rhabditida</taxon>
        <taxon>Spirurina</taxon>
        <taxon>Oxyuridomorpha</taxon>
        <taxon>Oxyuroidea</taxon>
        <taxon>Oxyuridae</taxon>
        <taxon>Enterobius</taxon>
    </lineage>
</organism>
<dbReference type="SUPFAM" id="SSF48350">
    <property type="entry name" value="GTPase activation domain, GAP"/>
    <property type="match status" value="1"/>
</dbReference>
<accession>A0A0N4UUH0</accession>
<gene>
    <name evidence="2" type="ORF">EVEC_LOCUS744</name>
</gene>
<sequence>MAFHVGLMKKQCEFFFVNVLNKKIGTNLNPEYDYSSCVLINGVRITQTTPASPAARNYVSFNAHFFIENIPGALCNLQLQLISYKQKKIGRQCIRKPYGCVSSAVFPLTDKGLELNIRAEDRCNGFVFNAILHKIVVLPEESYTAFFSLLTAQSFLLCLWTGSVLDALDCRYFVKHLLTLLLPTQSIFLSFIDVVLESQLQKETAATLFRLDTFCSSCISTALRIVGRDAVLYELSPVLQQLRRDKPTSVDVETFVAALRKLTPHLPYLLGAVLFRVGSAVQKQFPDELNCAKRAVSCFFILRFLSPILTFWDSTGKIIVSFLNALLCGLHFIEEFHLLDLSKSSVFNSGPARKLAKAVQEAANQASSVNFDPCSSTRAAFLMSQILDDFMRPQSLSLTFPYFYESDWLPANVVNTRTEEVENSFADYGKEEHFAMLAFHIGRVLEKQADCCPVSEAMSVMNSLKNMVETIKSC</sequence>